<feature type="binding site" evidence="1">
    <location>
        <begin position="117"/>
        <end position="120"/>
    </location>
    <ligand>
        <name>ATP</name>
        <dbReference type="ChEBI" id="CHEBI:30616"/>
    </ligand>
</feature>
<comment type="subcellular location">
    <subcellularLocation>
        <location evidence="1">Cytoplasm</location>
    </subcellularLocation>
</comment>
<feature type="binding site" evidence="1">
    <location>
        <position position="117"/>
    </location>
    <ligand>
        <name>Mg(2+)</name>
        <dbReference type="ChEBI" id="CHEBI:18420"/>
    </ligand>
</feature>
<evidence type="ECO:0000313" key="2">
    <source>
        <dbReference type="EMBL" id="MDR7355557.1"/>
    </source>
</evidence>
<dbReference type="PANTHER" id="PTHR43210:SF5">
    <property type="entry name" value="DETHIOBIOTIN SYNTHETASE"/>
    <property type="match status" value="1"/>
</dbReference>
<dbReference type="NCBIfam" id="TIGR00347">
    <property type="entry name" value="bioD"/>
    <property type="match status" value="1"/>
</dbReference>
<feature type="binding site" evidence="1">
    <location>
        <position position="40"/>
    </location>
    <ligand>
        <name>substrate</name>
    </ligand>
</feature>
<dbReference type="EC" id="6.3.3.3" evidence="1"/>
<dbReference type="SUPFAM" id="SSF52540">
    <property type="entry name" value="P-loop containing nucleoside triphosphate hydrolases"/>
    <property type="match status" value="1"/>
</dbReference>
<feature type="binding site" evidence="1">
    <location>
        <position position="48"/>
    </location>
    <ligand>
        <name>ATP</name>
        <dbReference type="ChEBI" id="CHEBI:30616"/>
    </ligand>
</feature>
<dbReference type="PIRSF" id="PIRSF006755">
    <property type="entry name" value="DTB_synth"/>
    <property type="match status" value="1"/>
</dbReference>
<accession>A0ABU2BAB0</accession>
<protein>
    <recommendedName>
        <fullName evidence="1">ATP-dependent dethiobiotin synthetase BioD</fullName>
        <ecNumber evidence="1">6.3.3.3</ecNumber>
    </recommendedName>
    <alternativeName>
        <fullName evidence="1">DTB synthetase</fullName>
        <shortName evidence="1">DTBS</shortName>
    </alternativeName>
    <alternativeName>
        <fullName evidence="1">Dethiobiotin synthase</fullName>
    </alternativeName>
</protein>
<proteinExistence type="inferred from homology"/>
<feature type="binding site" evidence="1">
    <location>
        <position position="48"/>
    </location>
    <ligand>
        <name>Mg(2+)</name>
        <dbReference type="ChEBI" id="CHEBI:18420"/>
    </ligand>
</feature>
<dbReference type="GO" id="GO:0004141">
    <property type="term" value="F:dethiobiotin synthase activity"/>
    <property type="evidence" value="ECO:0007669"/>
    <property type="project" value="UniProtKB-EC"/>
</dbReference>
<keyword evidence="1" id="KW-0547">Nucleotide-binding</keyword>
<organism evidence="2 3">
    <name type="scientific">Corynebacterium felinum</name>
    <dbReference type="NCBI Taxonomy" id="131318"/>
    <lineage>
        <taxon>Bacteria</taxon>
        <taxon>Bacillati</taxon>
        <taxon>Actinomycetota</taxon>
        <taxon>Actinomycetes</taxon>
        <taxon>Mycobacteriales</taxon>
        <taxon>Corynebacteriaceae</taxon>
        <taxon>Corynebacterium</taxon>
    </lineage>
</organism>
<dbReference type="HAMAP" id="MF_00336">
    <property type="entry name" value="BioD"/>
    <property type="match status" value="1"/>
</dbReference>
<comment type="catalytic activity">
    <reaction evidence="1">
        <text>(7R,8S)-7,8-diammoniononanoate + CO2 + ATP = (4R,5S)-dethiobiotin + ADP + phosphate + 3 H(+)</text>
        <dbReference type="Rhea" id="RHEA:15805"/>
        <dbReference type="ChEBI" id="CHEBI:15378"/>
        <dbReference type="ChEBI" id="CHEBI:16526"/>
        <dbReference type="ChEBI" id="CHEBI:30616"/>
        <dbReference type="ChEBI" id="CHEBI:43474"/>
        <dbReference type="ChEBI" id="CHEBI:149469"/>
        <dbReference type="ChEBI" id="CHEBI:149473"/>
        <dbReference type="ChEBI" id="CHEBI:456216"/>
        <dbReference type="EC" id="6.3.3.3"/>
    </reaction>
</comment>
<feature type="binding site" evidence="1">
    <location>
        <begin position="177"/>
        <end position="178"/>
    </location>
    <ligand>
        <name>ATP</name>
        <dbReference type="ChEBI" id="CHEBI:30616"/>
    </ligand>
</feature>
<feature type="active site" evidence="1">
    <location>
        <position position="36"/>
    </location>
</feature>
<sequence>MIIAITGTNTDVGKTIATAALAAELSHRGHHVDIIKPIQTGEAEGAGDIYTIEQLTGIKGHELIRYPEPLAPNLAARRAAMPMLTAQEVAQRIGVFHDQAVAQHAGTGKLPPVVLVEGAGGLLVRINEQENFADVVRLLGCGLIVVTSLGLGSLNAAELTVEAANARGIDVLGIIGGSISSKPDLATTLNLEELPRITKRPFFGALPEGLGGNADSHEYYSHITRPRLRGHVDLAELFAHIDKESTD</sequence>
<name>A0ABU2BAB0_9CORY</name>
<comment type="pathway">
    <text evidence="1">Cofactor biosynthesis; biotin biosynthesis; biotin from 7,8-diaminononanoate: step 1/2.</text>
</comment>
<dbReference type="Proteomes" id="UP001183619">
    <property type="component" value="Unassembled WGS sequence"/>
</dbReference>
<dbReference type="EMBL" id="JAVDYF010000001">
    <property type="protein sequence ID" value="MDR7355557.1"/>
    <property type="molecule type" value="Genomic_DNA"/>
</dbReference>
<feature type="binding site" evidence="1">
    <location>
        <position position="208"/>
    </location>
    <ligand>
        <name>ATP</name>
        <dbReference type="ChEBI" id="CHEBI:30616"/>
    </ligand>
</feature>
<keyword evidence="1 2" id="KW-0436">Ligase</keyword>
<dbReference type="Gene3D" id="3.40.50.300">
    <property type="entry name" value="P-loop containing nucleotide triphosphate hydrolases"/>
    <property type="match status" value="1"/>
</dbReference>
<keyword evidence="1" id="KW-0479">Metal-binding</keyword>
<keyword evidence="3" id="KW-1185">Reference proteome</keyword>
<reference evidence="2 3" key="1">
    <citation type="submission" date="2023-07" db="EMBL/GenBank/DDBJ databases">
        <title>Sequencing the genomes of 1000 actinobacteria strains.</title>
        <authorList>
            <person name="Klenk H.-P."/>
        </authorList>
    </citation>
    <scope>NUCLEOTIDE SEQUENCE [LARGE SCALE GENOMIC DNA]</scope>
    <source>
        <strain evidence="2 3">DSM 44508</strain>
    </source>
</reference>
<feature type="binding site" evidence="1">
    <location>
        <begin position="11"/>
        <end position="16"/>
    </location>
    <ligand>
        <name>ATP</name>
        <dbReference type="ChEBI" id="CHEBI:30616"/>
    </ligand>
</feature>
<keyword evidence="1" id="KW-0093">Biotin biosynthesis</keyword>
<comment type="function">
    <text evidence="1">Catalyzes a mechanistically unusual reaction, the ATP-dependent insertion of CO2 between the N7 and N8 nitrogen atoms of 7,8-diaminopelargonic acid (DAPA, also called 7,8-diammoniononanoate) to form a ureido ring.</text>
</comment>
<dbReference type="InterPro" id="IPR027417">
    <property type="entry name" value="P-loop_NTPase"/>
</dbReference>
<comment type="caution">
    <text evidence="2">The sequence shown here is derived from an EMBL/GenBank/DDBJ whole genome shotgun (WGS) entry which is preliminary data.</text>
</comment>
<gene>
    <name evidence="1" type="primary">bioD</name>
    <name evidence="2" type="ORF">J2S37_002095</name>
</gene>
<dbReference type="CDD" id="cd03109">
    <property type="entry name" value="DTBS"/>
    <property type="match status" value="1"/>
</dbReference>
<keyword evidence="1" id="KW-0460">Magnesium</keyword>
<comment type="caution">
    <text evidence="1">Lacks conserved residue(s) required for the propagation of feature annotation.</text>
</comment>
<keyword evidence="1" id="KW-0963">Cytoplasm</keyword>
<evidence type="ECO:0000256" key="1">
    <source>
        <dbReference type="HAMAP-Rule" id="MF_00336"/>
    </source>
</evidence>
<feature type="binding site" evidence="1">
    <location>
        <position position="15"/>
    </location>
    <ligand>
        <name>Mg(2+)</name>
        <dbReference type="ChEBI" id="CHEBI:18420"/>
    </ligand>
</feature>
<dbReference type="PANTHER" id="PTHR43210">
    <property type="entry name" value="DETHIOBIOTIN SYNTHETASE"/>
    <property type="match status" value="1"/>
</dbReference>
<comment type="subunit">
    <text evidence="1">Homodimer.</text>
</comment>
<evidence type="ECO:0000313" key="3">
    <source>
        <dbReference type="Proteomes" id="UP001183619"/>
    </source>
</evidence>
<dbReference type="Pfam" id="PF13500">
    <property type="entry name" value="AAA_26"/>
    <property type="match status" value="1"/>
</dbReference>
<comment type="cofactor">
    <cofactor evidence="1">
        <name>Mg(2+)</name>
        <dbReference type="ChEBI" id="CHEBI:18420"/>
    </cofactor>
</comment>
<keyword evidence="1" id="KW-0067">ATP-binding</keyword>
<comment type="similarity">
    <text evidence="1">Belongs to the dethiobiotin synthetase family.</text>
</comment>
<dbReference type="InterPro" id="IPR004472">
    <property type="entry name" value="DTB_synth_BioD"/>
</dbReference>